<keyword evidence="5 15" id="KW-0004">4Fe-4S</keyword>
<feature type="binding site" evidence="17">
    <location>
        <position position="67"/>
    </location>
    <ligand>
        <name>[4Fe-4S] cluster</name>
        <dbReference type="ChEBI" id="CHEBI:49883"/>
        <note>4Fe-4S-S-AdoMet</note>
    </ligand>
</feature>
<proteinExistence type="inferred from homology"/>
<evidence type="ECO:0000256" key="9">
    <source>
        <dbReference type="ARBA" id="ARBA00023002"/>
    </source>
</evidence>
<feature type="binding site" evidence="16">
    <location>
        <position position="333"/>
    </location>
    <ligand>
        <name>S-adenosyl-L-methionine</name>
        <dbReference type="ChEBI" id="CHEBI:59789"/>
        <label>1</label>
    </ligand>
</feature>
<keyword evidence="8 15" id="KW-0479">Metal-binding</keyword>
<dbReference type="eggNOG" id="COG0635">
    <property type="taxonomic scope" value="Bacteria"/>
</dbReference>
<keyword evidence="20" id="KW-1185">Reference proteome</keyword>
<evidence type="ECO:0000256" key="4">
    <source>
        <dbReference type="ARBA" id="ARBA00011245"/>
    </source>
</evidence>
<dbReference type="SMART" id="SM00729">
    <property type="entry name" value="Elp3"/>
    <property type="match status" value="1"/>
</dbReference>
<feature type="binding site" evidence="17">
    <location>
        <position position="63"/>
    </location>
    <ligand>
        <name>[4Fe-4S] cluster</name>
        <dbReference type="ChEBI" id="CHEBI:49883"/>
        <note>4Fe-4S-S-AdoMet</note>
    </ligand>
</feature>
<dbReference type="InterPro" id="IPR058240">
    <property type="entry name" value="rSAM_sf"/>
</dbReference>
<evidence type="ECO:0000256" key="12">
    <source>
        <dbReference type="ARBA" id="ARBA00023244"/>
    </source>
</evidence>
<keyword evidence="6 15" id="KW-0963">Cytoplasm</keyword>
<dbReference type="GO" id="GO:0004109">
    <property type="term" value="F:coproporphyrinogen oxidase activity"/>
    <property type="evidence" value="ECO:0007669"/>
    <property type="project" value="InterPro"/>
</dbReference>
<dbReference type="GO" id="GO:0005737">
    <property type="term" value="C:cytoplasm"/>
    <property type="evidence" value="ECO:0007669"/>
    <property type="project" value="UniProtKB-SubCell"/>
</dbReference>
<keyword evidence="11 15" id="KW-0411">Iron-sulfur</keyword>
<reference evidence="19 20" key="1">
    <citation type="submission" date="2014-06" db="EMBL/GenBank/DDBJ databases">
        <title>Whole Genome Sequences of Three Symbiotic Endozoicomonas Bacteria.</title>
        <authorList>
            <person name="Neave M.J."/>
            <person name="Apprill A."/>
            <person name="Voolstra C.R."/>
        </authorList>
    </citation>
    <scope>NUCLEOTIDE SEQUENCE [LARGE SCALE GENOMIC DNA]</scope>
    <source>
        <strain evidence="19 20">DSM 22380</strain>
    </source>
</reference>
<sequence length="464" mass="53892">MNNAPVWDKDLIHRYNQSGPRYTSYPTAVQFDSHFDIQKYHDNAQLSANSIKPLSLYFHIPFCSHVCYYCACNKIVTKHRERSNIYLEYLYHEIEMQSALYSHEQKVEQLHFGGGTPTFLSREQITGLMKHISQHFHLTHSDTADYSIELDPREVDWPMMSTLRDLGFNRISMGVQDLNPRVQEAVNRVQPESMILSVLDASRAMAFRSVHMDLIYGLPFQTTSSFMETIDRVIDMAPDRLSLFNYAHLPHRFKPQRRISEQDLPAPEVKLEILQRATEKLLDQGYIYIGMDHFALPDDELAIAQEEGSLHRNFQGYTTHSHCDLIGMGISSISQVGDTYIQNSTDEAQYYSMINEKQLPMVRGLKMTTDDKVRQAVITQLICHFQLKLSHIENQFGIQFRDYFRDELGRLEPMINDGLVSLSSDNILEVLPRGKILIRNICMQFDHYLNQPLMKERPLYSKVI</sequence>
<protein>
    <recommendedName>
        <fullName evidence="15">Coproporphyrinogen-III oxidase</fullName>
        <ecNumber evidence="15">1.3.98.3</ecNumber>
    </recommendedName>
</protein>
<dbReference type="Gene3D" id="1.10.10.920">
    <property type="match status" value="1"/>
</dbReference>
<dbReference type="GO" id="GO:0051539">
    <property type="term" value="F:4 iron, 4 sulfur cluster binding"/>
    <property type="evidence" value="ECO:0007669"/>
    <property type="project" value="UniProtKB-KW"/>
</dbReference>
<evidence type="ECO:0000256" key="14">
    <source>
        <dbReference type="ARBA" id="ARBA00048321"/>
    </source>
</evidence>
<dbReference type="UniPathway" id="UPA00251">
    <property type="reaction ID" value="UER00323"/>
</dbReference>
<evidence type="ECO:0000256" key="5">
    <source>
        <dbReference type="ARBA" id="ARBA00022485"/>
    </source>
</evidence>
<dbReference type="Pfam" id="PF06969">
    <property type="entry name" value="HemN_C"/>
    <property type="match status" value="1"/>
</dbReference>
<comment type="function">
    <text evidence="13">Involved in the heme biosynthesis. Catalyzes the anaerobic oxidative decarboxylation of propionate groups of rings A and B of coproporphyrinogen III to yield the vinyl groups in protoporphyrinogen IX.</text>
</comment>
<gene>
    <name evidence="19" type="ORF">GV64_19040</name>
</gene>
<feature type="binding site" evidence="17">
    <location>
        <position position="70"/>
    </location>
    <ligand>
        <name>[4Fe-4S] cluster</name>
        <dbReference type="ChEBI" id="CHEBI:49883"/>
        <note>4Fe-4S-S-AdoMet</note>
    </ligand>
</feature>
<evidence type="ECO:0000256" key="6">
    <source>
        <dbReference type="ARBA" id="ARBA00022490"/>
    </source>
</evidence>
<keyword evidence="7 15" id="KW-0949">S-adenosyl-L-methionine</keyword>
<dbReference type="SFLD" id="SFLDF00277">
    <property type="entry name" value="oxygen-independent_coproporphy"/>
    <property type="match status" value="1"/>
</dbReference>
<comment type="catalytic activity">
    <reaction evidence="14 15">
        <text>coproporphyrinogen III + 2 S-adenosyl-L-methionine = protoporphyrinogen IX + 2 5'-deoxyadenosine + 2 L-methionine + 2 CO2</text>
        <dbReference type="Rhea" id="RHEA:15425"/>
        <dbReference type="ChEBI" id="CHEBI:16526"/>
        <dbReference type="ChEBI" id="CHEBI:17319"/>
        <dbReference type="ChEBI" id="CHEBI:57307"/>
        <dbReference type="ChEBI" id="CHEBI:57309"/>
        <dbReference type="ChEBI" id="CHEBI:57844"/>
        <dbReference type="ChEBI" id="CHEBI:59789"/>
        <dbReference type="EC" id="1.3.98.3"/>
    </reaction>
</comment>
<dbReference type="InterPro" id="IPR004558">
    <property type="entry name" value="Coprogen_oxidase_HemN"/>
</dbReference>
<dbReference type="SFLD" id="SFLDS00029">
    <property type="entry name" value="Radical_SAM"/>
    <property type="match status" value="1"/>
</dbReference>
<organism evidence="19 20">
    <name type="scientific">Endozoicomonas elysicola</name>
    <dbReference type="NCBI Taxonomy" id="305900"/>
    <lineage>
        <taxon>Bacteria</taxon>
        <taxon>Pseudomonadati</taxon>
        <taxon>Pseudomonadota</taxon>
        <taxon>Gammaproteobacteria</taxon>
        <taxon>Oceanospirillales</taxon>
        <taxon>Endozoicomonadaceae</taxon>
        <taxon>Endozoicomonas</taxon>
    </lineage>
</organism>
<keyword evidence="10 15" id="KW-0408">Iron</keyword>
<dbReference type="PANTHER" id="PTHR13932">
    <property type="entry name" value="COPROPORPHYRINIGEN III OXIDASE"/>
    <property type="match status" value="1"/>
</dbReference>
<evidence type="ECO:0000313" key="20">
    <source>
        <dbReference type="Proteomes" id="UP000027997"/>
    </source>
</evidence>
<dbReference type="Proteomes" id="UP000027997">
    <property type="component" value="Unassembled WGS sequence"/>
</dbReference>
<evidence type="ECO:0000256" key="15">
    <source>
        <dbReference type="PIRNR" id="PIRNR000167"/>
    </source>
</evidence>
<evidence type="ECO:0000256" key="11">
    <source>
        <dbReference type="ARBA" id="ARBA00023014"/>
    </source>
</evidence>
<evidence type="ECO:0000256" key="1">
    <source>
        <dbReference type="ARBA" id="ARBA00004496"/>
    </source>
</evidence>
<dbReference type="InterPro" id="IPR010723">
    <property type="entry name" value="HemN_C"/>
</dbReference>
<dbReference type="InterPro" id="IPR034505">
    <property type="entry name" value="Coproporphyrinogen-III_oxidase"/>
</dbReference>
<feature type="binding site" evidence="16">
    <location>
        <position position="57"/>
    </location>
    <ligand>
        <name>S-adenosyl-L-methionine</name>
        <dbReference type="ChEBI" id="CHEBI:59789"/>
        <label>1</label>
    </ligand>
</feature>
<evidence type="ECO:0000313" key="19">
    <source>
        <dbReference type="EMBL" id="KEI72545.1"/>
    </source>
</evidence>
<evidence type="ECO:0000256" key="13">
    <source>
        <dbReference type="ARBA" id="ARBA00024295"/>
    </source>
</evidence>
<feature type="domain" description="Radical SAM core" evidence="18">
    <location>
        <begin position="48"/>
        <end position="283"/>
    </location>
</feature>
<dbReference type="InterPro" id="IPR006638">
    <property type="entry name" value="Elp3/MiaA/NifB-like_rSAM"/>
</dbReference>
<dbReference type="PANTHER" id="PTHR13932:SF6">
    <property type="entry name" value="OXYGEN-INDEPENDENT COPROPORPHYRINOGEN III OXIDASE"/>
    <property type="match status" value="1"/>
</dbReference>
<dbReference type="GO" id="GO:0006782">
    <property type="term" value="P:protoporphyrinogen IX biosynthetic process"/>
    <property type="evidence" value="ECO:0007669"/>
    <property type="project" value="UniProtKB-UniPathway"/>
</dbReference>
<evidence type="ECO:0000256" key="7">
    <source>
        <dbReference type="ARBA" id="ARBA00022691"/>
    </source>
</evidence>
<comment type="caution">
    <text evidence="19">The sequence shown here is derived from an EMBL/GenBank/DDBJ whole genome shotgun (WGS) entry which is preliminary data.</text>
</comment>
<feature type="binding site" evidence="16">
    <location>
        <position position="247"/>
    </location>
    <ligand>
        <name>S-adenosyl-L-methionine</name>
        <dbReference type="ChEBI" id="CHEBI:59789"/>
        <label>2</label>
    </ligand>
</feature>
<feature type="binding site" evidence="16">
    <location>
        <position position="149"/>
    </location>
    <ligand>
        <name>S-adenosyl-L-methionine</name>
        <dbReference type="ChEBI" id="CHEBI:59789"/>
        <label>1</label>
    </ligand>
</feature>
<evidence type="ECO:0000256" key="17">
    <source>
        <dbReference type="PIRSR" id="PIRSR000167-2"/>
    </source>
</evidence>
<comment type="pathway">
    <text evidence="2 15">Porphyrin-containing compound metabolism; protoporphyrin-IX biosynthesis; protoporphyrinogen-IX from coproporphyrinogen-III (AdoMet route): step 1/1.</text>
</comment>
<dbReference type="PIRSF" id="PIRSF000167">
    <property type="entry name" value="HemN"/>
    <property type="match status" value="1"/>
</dbReference>
<evidence type="ECO:0000259" key="18">
    <source>
        <dbReference type="PROSITE" id="PS51918"/>
    </source>
</evidence>
<feature type="binding site" evidence="16">
    <location>
        <begin position="69"/>
        <end position="71"/>
    </location>
    <ligand>
        <name>S-adenosyl-L-methionine</name>
        <dbReference type="ChEBI" id="CHEBI:59789"/>
        <label>2</label>
    </ligand>
</feature>
<dbReference type="Pfam" id="PF04055">
    <property type="entry name" value="Radical_SAM"/>
    <property type="match status" value="1"/>
</dbReference>
<dbReference type="EC" id="1.3.98.3" evidence="15"/>
<feature type="binding site" evidence="16">
    <location>
        <position position="114"/>
    </location>
    <ligand>
        <name>S-adenosyl-L-methionine</name>
        <dbReference type="ChEBI" id="CHEBI:59789"/>
        <label>1</label>
    </ligand>
</feature>
<evidence type="ECO:0000256" key="2">
    <source>
        <dbReference type="ARBA" id="ARBA00004785"/>
    </source>
</evidence>
<accession>A0A081KEG9</accession>
<feature type="binding site" evidence="16">
    <location>
        <position position="176"/>
    </location>
    <ligand>
        <name>S-adenosyl-L-methionine</name>
        <dbReference type="ChEBI" id="CHEBI:59789"/>
        <label>2</label>
    </ligand>
</feature>
<dbReference type="FunFam" id="3.80.30.20:FF:000012">
    <property type="entry name" value="Coproporphyrinogen-III oxidase"/>
    <property type="match status" value="1"/>
</dbReference>
<evidence type="ECO:0000256" key="3">
    <source>
        <dbReference type="ARBA" id="ARBA00005493"/>
    </source>
</evidence>
<comment type="subcellular location">
    <subcellularLocation>
        <location evidence="1 15">Cytoplasm</location>
    </subcellularLocation>
</comment>
<evidence type="ECO:0000256" key="10">
    <source>
        <dbReference type="ARBA" id="ARBA00023004"/>
    </source>
</evidence>
<name>A0A081KEG9_9GAMM</name>
<comment type="similarity">
    <text evidence="3 15">Belongs to the anaerobic coproporphyrinogen-III oxidase family.</text>
</comment>
<dbReference type="Gene3D" id="3.80.30.20">
    <property type="entry name" value="tm_1862 like domain"/>
    <property type="match status" value="1"/>
</dbReference>
<dbReference type="SUPFAM" id="SSF102114">
    <property type="entry name" value="Radical SAM enzymes"/>
    <property type="match status" value="1"/>
</dbReference>
<dbReference type="PROSITE" id="PS51918">
    <property type="entry name" value="RADICAL_SAM"/>
    <property type="match status" value="1"/>
</dbReference>
<dbReference type="SFLD" id="SFLDG01065">
    <property type="entry name" value="anaerobic_coproporphyrinogen-I"/>
    <property type="match status" value="1"/>
</dbReference>
<feature type="binding site" evidence="16">
    <location>
        <position position="188"/>
    </location>
    <ligand>
        <name>S-adenosyl-L-methionine</name>
        <dbReference type="ChEBI" id="CHEBI:59789"/>
        <label>2</label>
    </ligand>
</feature>
<dbReference type="InterPro" id="IPR023404">
    <property type="entry name" value="rSAM_horseshoe"/>
</dbReference>
<keyword evidence="12 15" id="KW-0627">Porphyrin biosynthesis</keyword>
<dbReference type="CDD" id="cd01335">
    <property type="entry name" value="Radical_SAM"/>
    <property type="match status" value="1"/>
</dbReference>
<comment type="subunit">
    <text evidence="4">Monomer.</text>
</comment>
<dbReference type="FunFam" id="1.10.10.920:FF:000001">
    <property type="entry name" value="Coproporphyrinogen-III oxidase"/>
    <property type="match status" value="1"/>
</dbReference>
<dbReference type="SFLD" id="SFLDG01082">
    <property type="entry name" value="B12-binding_domain_containing"/>
    <property type="match status" value="1"/>
</dbReference>
<dbReference type="GO" id="GO:0046872">
    <property type="term" value="F:metal ion binding"/>
    <property type="evidence" value="ECO:0007669"/>
    <property type="project" value="UniProtKB-KW"/>
</dbReference>
<dbReference type="EMBL" id="JOJP01000001">
    <property type="protein sequence ID" value="KEI72545.1"/>
    <property type="molecule type" value="Genomic_DNA"/>
</dbReference>
<dbReference type="GO" id="GO:0051989">
    <property type="term" value="F:coproporphyrinogen dehydrogenase activity"/>
    <property type="evidence" value="ECO:0007669"/>
    <property type="project" value="UniProtKB-EC"/>
</dbReference>
<feature type="binding site" evidence="16">
    <location>
        <position position="213"/>
    </location>
    <ligand>
        <name>S-adenosyl-L-methionine</name>
        <dbReference type="ChEBI" id="CHEBI:59789"/>
        <label>2</label>
    </ligand>
</feature>
<dbReference type="NCBIfam" id="TIGR00538">
    <property type="entry name" value="hemN"/>
    <property type="match status" value="1"/>
</dbReference>
<feature type="binding site" evidence="16">
    <location>
        <begin position="115"/>
        <end position="116"/>
    </location>
    <ligand>
        <name>S-adenosyl-L-methionine</name>
        <dbReference type="ChEBI" id="CHEBI:59789"/>
        <label>2</label>
    </ligand>
</feature>
<keyword evidence="9 15" id="KW-0560">Oxidoreductase</keyword>
<comment type="cofactor">
    <cofactor evidence="15 17">
        <name>[4Fe-4S] cluster</name>
        <dbReference type="ChEBI" id="CHEBI:49883"/>
    </cofactor>
    <text evidence="15 17">Binds 1 [4Fe-4S] cluster. The cluster is coordinated with 3 cysteines and an exchangeable S-adenosyl-L-methionine.</text>
</comment>
<dbReference type="InterPro" id="IPR007197">
    <property type="entry name" value="rSAM"/>
</dbReference>
<evidence type="ECO:0000256" key="8">
    <source>
        <dbReference type="ARBA" id="ARBA00022723"/>
    </source>
</evidence>
<evidence type="ECO:0000256" key="16">
    <source>
        <dbReference type="PIRSR" id="PIRSR000167-1"/>
    </source>
</evidence>
<dbReference type="STRING" id="305900.GV64_19040"/>
<dbReference type="AlphaFoldDB" id="A0A081KEG9"/>